<gene>
    <name evidence="1" type="ORF">FYJ85_02680</name>
</gene>
<dbReference type="EMBL" id="VUNS01000002">
    <property type="protein sequence ID" value="MST95949.1"/>
    <property type="molecule type" value="Genomic_DNA"/>
</dbReference>
<evidence type="ECO:0000313" key="2">
    <source>
        <dbReference type="Proteomes" id="UP000435649"/>
    </source>
</evidence>
<evidence type="ECO:0000313" key="1">
    <source>
        <dbReference type="EMBL" id="MST95949.1"/>
    </source>
</evidence>
<protein>
    <submittedName>
        <fullName evidence="1">Uncharacterized protein</fullName>
    </submittedName>
</protein>
<dbReference type="Proteomes" id="UP000435649">
    <property type="component" value="Unassembled WGS sequence"/>
</dbReference>
<dbReference type="AlphaFoldDB" id="A0A844G083"/>
<organism evidence="1 2">
    <name type="scientific">Victivallis lenta</name>
    <dbReference type="NCBI Taxonomy" id="2606640"/>
    <lineage>
        <taxon>Bacteria</taxon>
        <taxon>Pseudomonadati</taxon>
        <taxon>Lentisphaerota</taxon>
        <taxon>Lentisphaeria</taxon>
        <taxon>Victivallales</taxon>
        <taxon>Victivallaceae</taxon>
        <taxon>Victivallis</taxon>
    </lineage>
</organism>
<dbReference type="PROSITE" id="PS51257">
    <property type="entry name" value="PROKAR_LIPOPROTEIN"/>
    <property type="match status" value="1"/>
</dbReference>
<name>A0A844G083_9BACT</name>
<accession>A0A844G083</accession>
<dbReference type="RefSeq" id="WP_154416913.1">
    <property type="nucleotide sequence ID" value="NZ_CALXOB010000031.1"/>
</dbReference>
<proteinExistence type="predicted"/>
<reference evidence="1 2" key="1">
    <citation type="submission" date="2019-08" db="EMBL/GenBank/DDBJ databases">
        <title>In-depth cultivation of the pig gut microbiome towards novel bacterial diversity and tailored functional studies.</title>
        <authorList>
            <person name="Wylensek D."/>
            <person name="Hitch T.C.A."/>
            <person name="Clavel T."/>
        </authorList>
    </citation>
    <scope>NUCLEOTIDE SEQUENCE [LARGE SCALE GENOMIC DNA]</scope>
    <source>
        <strain evidence="1 2">BBE-744-WT-12</strain>
    </source>
</reference>
<comment type="caution">
    <text evidence="1">The sequence shown here is derived from an EMBL/GenBank/DDBJ whole genome shotgun (WGS) entry which is preliminary data.</text>
</comment>
<sequence>MKNFSRILMAGAALAVLAGCATKRLPSEDLEVPILYPEEIAILKNPNIPSNSEEKYNAIKRLIKKVDFTFTREAKTINDLLYFGDGVPDSTDRPDRTITFNYQYGDHYVRLVFALYQTVVLRADVIEK</sequence>
<keyword evidence="2" id="KW-1185">Reference proteome</keyword>